<keyword evidence="3" id="KW-1185">Reference proteome</keyword>
<dbReference type="Proteomes" id="UP000058660">
    <property type="component" value="Chromosome"/>
</dbReference>
<name>A0ABN4IHN0_THEA5</name>
<dbReference type="EMBL" id="CP010822">
    <property type="protein sequence ID" value="ALJ90614.1"/>
    <property type="molecule type" value="Genomic_DNA"/>
</dbReference>
<dbReference type="InterPro" id="IPR010094">
    <property type="entry name" value="Transposase_put_N"/>
</dbReference>
<accession>A0ABN4IHN0</accession>
<proteinExistence type="predicted"/>
<protein>
    <submittedName>
        <fullName evidence="2">Transposase, IS605 family, OrfB</fullName>
    </submittedName>
</protein>
<keyword evidence="1" id="KW-0238">DNA-binding</keyword>
<dbReference type="NCBIfam" id="TIGR01766">
    <property type="entry name" value="IS200/IS605 family accessory protein TnpB-like domain"/>
    <property type="match status" value="1"/>
</dbReference>
<dbReference type="NCBIfam" id="TIGR01765">
    <property type="entry name" value="tspaseT_teng_N"/>
    <property type="match status" value="1"/>
</dbReference>
<evidence type="ECO:0000256" key="1">
    <source>
        <dbReference type="ARBA" id="ARBA00023125"/>
    </source>
</evidence>
<gene>
    <name evidence="2" type="ORF">TO73_0760</name>
</gene>
<dbReference type="InterPro" id="IPR010095">
    <property type="entry name" value="Cas12f1-like_TNB"/>
</dbReference>
<evidence type="ECO:0000313" key="3">
    <source>
        <dbReference type="Proteomes" id="UP000058660"/>
    </source>
</evidence>
<reference evidence="3" key="1">
    <citation type="journal article" date="2015" name="PLoS ONE">
        <title>Complete Genome Sequence of Thermus aquaticus Y51MC23.</title>
        <authorList>
            <person name="Brumm P.J."/>
            <person name="Monsma S."/>
            <person name="Keough B."/>
            <person name="Jasinovica S."/>
            <person name="Ferguson E."/>
            <person name="Schoenfeld T."/>
            <person name="Lodes M."/>
            <person name="Mead D.A."/>
        </authorList>
    </citation>
    <scope>NUCLEOTIDE SEQUENCE [LARGE SCALE GENOMIC DNA]</scope>
    <source>
        <strain evidence="3">BAA-2747 / Y51MC23</strain>
    </source>
</reference>
<organism evidence="2 3">
    <name type="scientific">Thermus aquaticus (strain ATCC BAA-2747 / Y51MC23)</name>
    <dbReference type="NCBI Taxonomy" id="498848"/>
    <lineage>
        <taxon>Bacteria</taxon>
        <taxon>Thermotogati</taxon>
        <taxon>Deinococcota</taxon>
        <taxon>Deinococci</taxon>
        <taxon>Thermales</taxon>
        <taxon>Thermaceae</taxon>
        <taxon>Thermus</taxon>
    </lineage>
</organism>
<sequence>MAWRYKQLKNSPQIRTLFLFRSQFIQKRKTSRRVAKEAKGGKMNPGMPKGEAPKLFLGVHARLVFPDHRDEAAVLDLMRRFSSATRFAYQRLLEGKTREELKRESGPLCTLFGLNTRYADGVIEKAQATLDSAKELGQDPRKVVFGGRKLFEQLKRKHLSGKALLALKREWKEKRQGLLYSRGDATKKGNANLRLESRDGALWLRVNLGNGGYVQALVQTAHPQLNALRERVYASLPYNVTLQLKEGKVYAHFTWSEELPPPVHTKANGVLGVDVNGDPYHLALAVVSPDGNLVRYLTLSLEGVDSAPNKGAKELLLWRIAHQVVAVAEEHGVAIATEKLKRLRNSRRGDGSGRHFRRKQHRFAYRSLLAKVHSLARKRGVEVLEVNPQDTSTIGMLKYAPQLHLSKDVAAAYVIGRRALGFEEKLPKGYRALLRNKSFLAYTEGFYQSRLQELQKLREAEGNPYLRRRLSRDIGKAKAALTLVSSLQGSPGSRKGVTEGRNPSGAHPWRVLRVSLFLPLLGLEVPRDLSPLKPILHGLWEGWKVGSGPHPGGGPGCANVHFY</sequence>
<evidence type="ECO:0000313" key="2">
    <source>
        <dbReference type="EMBL" id="ALJ90614.1"/>
    </source>
</evidence>